<evidence type="ECO:0000313" key="5">
    <source>
        <dbReference type="Proteomes" id="UP000246018"/>
    </source>
</evidence>
<evidence type="ECO:0000313" key="4">
    <source>
        <dbReference type="EMBL" id="PVG82496.1"/>
    </source>
</evidence>
<dbReference type="AlphaFoldDB" id="A0A2T8F9V0"/>
<feature type="region of interest" description="Disordered" evidence="1">
    <location>
        <begin position="292"/>
        <end position="407"/>
    </location>
</feature>
<organism evidence="4 5">
    <name type="scientific">Nocardioides gansuensis</name>
    <dbReference type="NCBI Taxonomy" id="2138300"/>
    <lineage>
        <taxon>Bacteria</taxon>
        <taxon>Bacillati</taxon>
        <taxon>Actinomycetota</taxon>
        <taxon>Actinomycetes</taxon>
        <taxon>Propionibacteriales</taxon>
        <taxon>Nocardioidaceae</taxon>
        <taxon>Nocardioides</taxon>
    </lineage>
</organism>
<keyword evidence="2" id="KW-0812">Transmembrane</keyword>
<dbReference type="InterPro" id="IPR043725">
    <property type="entry name" value="DUF5667"/>
</dbReference>
<protein>
    <recommendedName>
        <fullName evidence="3">DUF5667 domain-containing protein</fullName>
    </recommendedName>
</protein>
<dbReference type="RefSeq" id="WP_116572799.1">
    <property type="nucleotide sequence ID" value="NZ_QDGZ01000005.1"/>
</dbReference>
<comment type="caution">
    <text evidence="4">The sequence shown here is derived from an EMBL/GenBank/DDBJ whole genome shotgun (WGS) entry which is preliminary data.</text>
</comment>
<feature type="domain" description="DUF5667" evidence="3">
    <location>
        <begin position="124"/>
        <end position="235"/>
    </location>
</feature>
<evidence type="ECO:0000259" key="3">
    <source>
        <dbReference type="Pfam" id="PF18915"/>
    </source>
</evidence>
<dbReference type="Pfam" id="PF18915">
    <property type="entry name" value="DUF5667"/>
    <property type="match status" value="1"/>
</dbReference>
<keyword evidence="5" id="KW-1185">Reference proteome</keyword>
<feature type="compositionally biased region" description="Polar residues" evidence="1">
    <location>
        <begin position="364"/>
        <end position="378"/>
    </location>
</feature>
<keyword evidence="2" id="KW-0472">Membrane</keyword>
<reference evidence="4 5" key="1">
    <citation type="submission" date="2018-04" db="EMBL/GenBank/DDBJ databases">
        <title>Genome of Nocardioides gansuensis WSJ-1.</title>
        <authorList>
            <person name="Wu S."/>
            <person name="Wang G."/>
        </authorList>
    </citation>
    <scope>NUCLEOTIDE SEQUENCE [LARGE SCALE GENOMIC DNA]</scope>
    <source>
        <strain evidence="4 5">WSJ-1</strain>
    </source>
</reference>
<feature type="transmembrane region" description="Helical" evidence="2">
    <location>
        <begin position="101"/>
        <end position="125"/>
    </location>
</feature>
<feature type="compositionally biased region" description="Low complexity" evidence="1">
    <location>
        <begin position="335"/>
        <end position="352"/>
    </location>
</feature>
<evidence type="ECO:0000256" key="1">
    <source>
        <dbReference type="SAM" id="MobiDB-lite"/>
    </source>
</evidence>
<dbReference type="OrthoDB" id="3402808at2"/>
<feature type="compositionally biased region" description="Polar residues" evidence="1">
    <location>
        <begin position="316"/>
        <end position="325"/>
    </location>
</feature>
<proteinExistence type="predicted"/>
<accession>A0A2T8F9V0</accession>
<name>A0A2T8F9V0_9ACTN</name>
<evidence type="ECO:0000256" key="2">
    <source>
        <dbReference type="SAM" id="Phobius"/>
    </source>
</evidence>
<dbReference type="EMBL" id="QDGZ01000005">
    <property type="protein sequence ID" value="PVG82496.1"/>
    <property type="molecule type" value="Genomic_DNA"/>
</dbReference>
<dbReference type="Proteomes" id="UP000246018">
    <property type="component" value="Unassembled WGS sequence"/>
</dbReference>
<gene>
    <name evidence="4" type="ORF">DDE18_13670</name>
</gene>
<sequence length="407" mass="42280">MTAPFSTRRRADEFEALVSGSVSRTPAAPLTERDAERFARLLEVVEDLRALPQVAPRPEFSADLRSRLMAEADTVLLPVDRAIETRLTPVPSTGTRPQRRLAAVLGGAAMVGATASVAVAAQSALPGDSLYPIKRALEGAETSIAASDASRGSRLLDNASGRLAEVDELARRGTPEVAAQVPTTLTDFNEQARDAADVLISVYLETGDKVVITDLRAFTSRSMARLLDLEAEVPHGARDELVEAGRTLASIDERAEELCPSCEGGLSSLPAFLLAGRQAAAGVVPSVASEASLDDVPTRVDGSGKVAEKGKGTRTEPVSTQSTDGLQVPPIEIPEQTTSTGEESTKTGTGSTPSAKDPVEDVTESLQGKDSVTTTLTDPVTGEDGLLDGGGDVVDDVTGGATSGLLP</sequence>
<keyword evidence="2" id="KW-1133">Transmembrane helix</keyword>